<comment type="subcellular location">
    <subcellularLocation>
        <location evidence="1">Nucleus</location>
    </subcellularLocation>
</comment>
<dbReference type="Pfam" id="PF23282">
    <property type="entry name" value="WHD_ROQ1"/>
    <property type="match status" value="1"/>
</dbReference>
<dbReference type="PRINTS" id="PR00364">
    <property type="entry name" value="DISEASERSIST"/>
</dbReference>
<dbReference type="Gene3D" id="1.10.246.20">
    <property type="entry name" value="Coactivator CBP, KIX domain"/>
    <property type="match status" value="1"/>
</dbReference>
<dbReference type="InterPro" id="IPR002182">
    <property type="entry name" value="NB-ARC"/>
</dbReference>
<name>A0A6P8BSJ6_PUNGR</name>
<dbReference type="Proteomes" id="UP000515151">
    <property type="component" value="Chromosome 8"/>
</dbReference>
<dbReference type="GO" id="GO:0043531">
    <property type="term" value="F:ADP binding"/>
    <property type="evidence" value="ECO:0007669"/>
    <property type="project" value="InterPro"/>
</dbReference>
<keyword evidence="4" id="KW-0611">Plant defense</keyword>
<organism evidence="7 8">
    <name type="scientific">Punica granatum</name>
    <name type="common">Pomegranate</name>
    <dbReference type="NCBI Taxonomy" id="22663"/>
    <lineage>
        <taxon>Eukaryota</taxon>
        <taxon>Viridiplantae</taxon>
        <taxon>Streptophyta</taxon>
        <taxon>Embryophyta</taxon>
        <taxon>Tracheophyta</taxon>
        <taxon>Spermatophyta</taxon>
        <taxon>Magnoliopsida</taxon>
        <taxon>eudicotyledons</taxon>
        <taxon>Gunneridae</taxon>
        <taxon>Pentapetalae</taxon>
        <taxon>rosids</taxon>
        <taxon>malvids</taxon>
        <taxon>Myrtales</taxon>
        <taxon>Lythraceae</taxon>
        <taxon>Punica</taxon>
    </lineage>
</organism>
<dbReference type="Pfam" id="PF16987">
    <property type="entry name" value="KIX_2"/>
    <property type="match status" value="1"/>
</dbReference>
<dbReference type="GO" id="GO:0051707">
    <property type="term" value="P:response to other organism"/>
    <property type="evidence" value="ECO:0007669"/>
    <property type="project" value="UniProtKB-ARBA"/>
</dbReference>
<evidence type="ECO:0000256" key="2">
    <source>
        <dbReference type="ARBA" id="ARBA00022614"/>
    </source>
</evidence>
<dbReference type="SUPFAM" id="SSF52058">
    <property type="entry name" value="L domain-like"/>
    <property type="match status" value="1"/>
</dbReference>
<protein>
    <submittedName>
        <fullName evidence="8">TMV resistance protein N-like</fullName>
    </submittedName>
</protein>
<evidence type="ECO:0000256" key="4">
    <source>
        <dbReference type="ARBA" id="ARBA00022821"/>
    </source>
</evidence>
<evidence type="ECO:0000313" key="8">
    <source>
        <dbReference type="RefSeq" id="XP_031373145.1"/>
    </source>
</evidence>
<dbReference type="InterPro" id="IPR035897">
    <property type="entry name" value="Toll_tir_struct_dom_sf"/>
</dbReference>
<dbReference type="GO" id="GO:0007165">
    <property type="term" value="P:signal transduction"/>
    <property type="evidence" value="ECO:0007669"/>
    <property type="project" value="InterPro"/>
</dbReference>
<dbReference type="SMART" id="SM00255">
    <property type="entry name" value="TIR"/>
    <property type="match status" value="1"/>
</dbReference>
<dbReference type="AlphaFoldDB" id="A0A6P8BSJ6"/>
<dbReference type="InterPro" id="IPR044974">
    <property type="entry name" value="Disease_R_plants"/>
</dbReference>
<feature type="domain" description="TIR" evidence="6">
    <location>
        <begin position="12"/>
        <end position="178"/>
    </location>
</feature>
<dbReference type="InterPro" id="IPR055414">
    <property type="entry name" value="LRR_R13L4/SHOC2-like"/>
</dbReference>
<dbReference type="Gene3D" id="1.10.8.430">
    <property type="entry name" value="Helical domain of apoptotic protease-activating factors"/>
    <property type="match status" value="1"/>
</dbReference>
<reference evidence="7" key="1">
    <citation type="journal article" date="2020" name="Plant Biotechnol. J.">
        <title>The pomegranate (Punica granatum L.) draft genome dissects genetic divergence between soft- and hard-seeded cultivars.</title>
        <authorList>
            <person name="Luo X."/>
            <person name="Li H."/>
            <person name="Wu Z."/>
            <person name="Yao W."/>
            <person name="Zhao P."/>
            <person name="Cao D."/>
            <person name="Yu H."/>
            <person name="Li K."/>
            <person name="Poudel K."/>
            <person name="Zhao D."/>
            <person name="Zhang F."/>
            <person name="Xia X."/>
            <person name="Chen L."/>
            <person name="Wang Q."/>
            <person name="Jing D."/>
            <person name="Cao S."/>
        </authorList>
    </citation>
    <scope>NUCLEOTIDE SEQUENCE [LARGE SCALE GENOMIC DNA]</scope>
    <source>
        <strain evidence="7">cv. Tunisia</strain>
    </source>
</reference>
<dbReference type="InterPro" id="IPR027417">
    <property type="entry name" value="P-loop_NTPase"/>
</dbReference>
<dbReference type="GO" id="GO:0005634">
    <property type="term" value="C:nucleus"/>
    <property type="evidence" value="ECO:0007669"/>
    <property type="project" value="UniProtKB-SubCell"/>
</dbReference>
<dbReference type="RefSeq" id="XP_031373145.1">
    <property type="nucleotide sequence ID" value="XM_031517285.1"/>
</dbReference>
<dbReference type="Gene3D" id="3.40.50.300">
    <property type="entry name" value="P-loop containing nucleotide triphosphate hydrolases"/>
    <property type="match status" value="1"/>
</dbReference>
<dbReference type="GO" id="GO:0006952">
    <property type="term" value="P:defense response"/>
    <property type="evidence" value="ECO:0007669"/>
    <property type="project" value="UniProtKB-KW"/>
</dbReference>
<evidence type="ECO:0000256" key="3">
    <source>
        <dbReference type="ARBA" id="ARBA00022737"/>
    </source>
</evidence>
<dbReference type="Gene3D" id="3.80.10.10">
    <property type="entry name" value="Ribonuclease Inhibitor"/>
    <property type="match status" value="2"/>
</dbReference>
<reference evidence="8" key="2">
    <citation type="submission" date="2025-08" db="UniProtKB">
        <authorList>
            <consortium name="RefSeq"/>
        </authorList>
    </citation>
    <scope>IDENTIFICATION</scope>
    <source>
        <tissue evidence="8">Leaf</tissue>
    </source>
</reference>
<dbReference type="InterPro" id="IPR058192">
    <property type="entry name" value="WHD_ROQ1-like"/>
</dbReference>
<keyword evidence="5" id="KW-0539">Nucleus</keyword>
<dbReference type="InterPro" id="IPR036529">
    <property type="entry name" value="KIX_dom_sf"/>
</dbReference>
<proteinExistence type="predicted"/>
<dbReference type="Gene3D" id="3.40.50.10140">
    <property type="entry name" value="Toll/interleukin-1 receptor homology (TIR) domain"/>
    <property type="match status" value="1"/>
</dbReference>
<dbReference type="InterPro" id="IPR036546">
    <property type="entry name" value="MED15_KIX"/>
</dbReference>
<sequence>MAPKRKRTSPATSYQVFLSFRGPDTRQGFTDVLYHALIDAGIHVFRDNEEIRKGEYIGDEILGAIEDSTIFVPIFSRTYAFSKWCLIELAKMVESKEGSSCSKRILPIFYDVSVDDVKLKTELYTEALSIHREKFSTDILHQWEEALREAGKITGWELKDKGHAEFAKEFVRKVSVELKVKKKYVTGSLVERIDEQDALISLLDLKSSHDVRLVWIHGMGGIGKTTLAKAVFNRLSDHFDGCCFLLDVRETSKCKGIEHLQRKLLQDLGVKSADITDENDGIWMISEKLQNRKVLVVLDDVYDLEQIGKLAGETGWFGEGSRIIITSRNKKVPVFEGGRVEILEAEPMKFEESLLLFSRHAFGKENPPEDFRDLSEEVVRITGGLPLALEVIGSQLRTSYEHRDCVHWNHLIRTLQKIPARKVQDRLKISYDALDWEAKKIFLDIACFFINEEKTKAIYMWQSCGFEPYLAVKELFDASLIKLADDNKFSMHDQLRDLGRKIARDERLKDPGKLCSRIWMPEDALKVLREEEGKENVEMLCLPYNELSKDCILTKQELKSFKNLRFLSLGGSNFSGDLEHVLPKLNWLCWHSCPGIYQGTNLCLMNLVVLDLSGSLINETWTGWCQIEMFKELKVLDLTSCHHLTKTPDLSMCAKLERLILQDCKNLVEIDHSVGTLKCLKYLNASGCLHLRGIPAEICSLDGVEEIVPKAEVRNFKDMLKLPDSIRILSRLEHLSLSWGRGTLPNSLGYLKSLVKLDLSRSTMAELPESIGALVKLEFLSLYSCGEIQMLPSSIGNLKSLAELDISMSGITQLPYVIGDLQELKVKNMRGSAIKWLPVSMGKLKKLEKLNIEYCFHLQDIPSVIVGLPYLLIVVSSDPELGFGGHGKRIDSVALPEDEAEHRPLTLTRETALVGGVPGKTQMMMILTESIEKMRPRIVDKMMETLKRHCPFSGSEGLQGLHELRKIAVRFEEKVFHDARNLHDYFRKISIKMLQLDDKYR</sequence>
<dbReference type="SUPFAM" id="SSF52200">
    <property type="entry name" value="Toll/Interleukin receptor TIR domain"/>
    <property type="match status" value="1"/>
</dbReference>
<evidence type="ECO:0000256" key="5">
    <source>
        <dbReference type="ARBA" id="ARBA00023242"/>
    </source>
</evidence>
<dbReference type="Pfam" id="PF00931">
    <property type="entry name" value="NB-ARC"/>
    <property type="match status" value="1"/>
</dbReference>
<dbReference type="Pfam" id="PF01582">
    <property type="entry name" value="TIR"/>
    <property type="match status" value="1"/>
</dbReference>
<dbReference type="PROSITE" id="PS50104">
    <property type="entry name" value="TIR"/>
    <property type="match status" value="1"/>
</dbReference>
<keyword evidence="3" id="KW-0677">Repeat</keyword>
<gene>
    <name evidence="8" type="primary">LOC116188125</name>
</gene>
<dbReference type="GO" id="GO:0003712">
    <property type="term" value="F:transcription coregulator activity"/>
    <property type="evidence" value="ECO:0007669"/>
    <property type="project" value="InterPro"/>
</dbReference>
<dbReference type="InterPro" id="IPR042197">
    <property type="entry name" value="Apaf_helical"/>
</dbReference>
<dbReference type="PANTHER" id="PTHR11017:SF570">
    <property type="entry name" value="DISEASE RESISTANCE PROTEIN (TIR-NBS CLASS)-RELATED"/>
    <property type="match status" value="1"/>
</dbReference>
<dbReference type="Pfam" id="PF23598">
    <property type="entry name" value="LRR_14"/>
    <property type="match status" value="1"/>
</dbReference>
<accession>A0A6P8BSJ6</accession>
<dbReference type="OrthoDB" id="1357022at2759"/>
<evidence type="ECO:0000259" key="6">
    <source>
        <dbReference type="PROSITE" id="PS50104"/>
    </source>
</evidence>
<dbReference type="GeneID" id="116188125"/>
<dbReference type="InterPro" id="IPR000157">
    <property type="entry name" value="TIR_dom"/>
</dbReference>
<evidence type="ECO:0000256" key="1">
    <source>
        <dbReference type="ARBA" id="ARBA00004123"/>
    </source>
</evidence>
<keyword evidence="7" id="KW-1185">Reference proteome</keyword>
<dbReference type="GO" id="GO:0006355">
    <property type="term" value="P:regulation of DNA-templated transcription"/>
    <property type="evidence" value="ECO:0007669"/>
    <property type="project" value="InterPro"/>
</dbReference>
<evidence type="ECO:0000313" key="7">
    <source>
        <dbReference type="Proteomes" id="UP000515151"/>
    </source>
</evidence>
<keyword evidence="2" id="KW-0433">Leucine-rich repeat</keyword>
<dbReference type="SUPFAM" id="SSF52540">
    <property type="entry name" value="P-loop containing nucleoside triphosphate hydrolases"/>
    <property type="match status" value="1"/>
</dbReference>
<dbReference type="InterPro" id="IPR032675">
    <property type="entry name" value="LRR_dom_sf"/>
</dbReference>
<dbReference type="PANTHER" id="PTHR11017">
    <property type="entry name" value="LEUCINE-RICH REPEAT-CONTAINING PROTEIN"/>
    <property type="match status" value="1"/>
</dbReference>